<accession>A0ABV4ZML3</accession>
<evidence type="ECO:0000259" key="1">
    <source>
        <dbReference type="PROSITE" id="PS51186"/>
    </source>
</evidence>
<proteinExistence type="predicted"/>
<gene>
    <name evidence="2" type="ORF">ACE11A_12775</name>
</gene>
<dbReference type="Gene3D" id="3.40.630.30">
    <property type="match status" value="1"/>
</dbReference>
<protein>
    <submittedName>
        <fullName evidence="2">GNAT family N-acetyltransferase</fullName>
    </submittedName>
</protein>
<organism evidence="2 3">
    <name type="scientific">Streptomyces carpaticus</name>
    <dbReference type="NCBI Taxonomy" id="285558"/>
    <lineage>
        <taxon>Bacteria</taxon>
        <taxon>Bacillati</taxon>
        <taxon>Actinomycetota</taxon>
        <taxon>Actinomycetes</taxon>
        <taxon>Kitasatosporales</taxon>
        <taxon>Streptomycetaceae</taxon>
        <taxon>Streptomyces</taxon>
    </lineage>
</organism>
<evidence type="ECO:0000313" key="3">
    <source>
        <dbReference type="Proteomes" id="UP001577267"/>
    </source>
</evidence>
<comment type="caution">
    <text evidence="2">The sequence shown here is derived from an EMBL/GenBank/DDBJ whole genome shotgun (WGS) entry which is preliminary data.</text>
</comment>
<reference evidence="2 3" key="1">
    <citation type="submission" date="2024-09" db="EMBL/GenBank/DDBJ databases">
        <title>Draft genome sequence of multifaceted antimicrobials producing Streptomyces sp. strain FH1.</title>
        <authorList>
            <person name="Hassan F."/>
            <person name="Ali H."/>
            <person name="Hassan N."/>
            <person name="Nawaz A."/>
        </authorList>
    </citation>
    <scope>NUCLEOTIDE SEQUENCE [LARGE SCALE GENOMIC DNA]</scope>
    <source>
        <strain evidence="2 3">FH1</strain>
    </source>
</reference>
<name>A0ABV4ZML3_9ACTN</name>
<sequence>MRPAVAADRPAVAKMIRARCTWMEERGLPSWRESVDDLASQCDNPYGDVWLLELDGSRIVGRTTIQEQGPPWGWTEAERAEPAHYLNTSVTDPAMRHLRPGTLMAWWAVDRAFRAGRSWVRRDCLSPELVRYYSDQGFHLVHEVERAKYRLYLLGRRTEPLEGLSAWFREGRPALPSAG</sequence>
<keyword evidence="3" id="KW-1185">Reference proteome</keyword>
<dbReference type="PROSITE" id="PS51186">
    <property type="entry name" value="GNAT"/>
    <property type="match status" value="1"/>
</dbReference>
<dbReference type="SUPFAM" id="SSF55729">
    <property type="entry name" value="Acyl-CoA N-acyltransferases (Nat)"/>
    <property type="match status" value="1"/>
</dbReference>
<dbReference type="InterPro" id="IPR000182">
    <property type="entry name" value="GNAT_dom"/>
</dbReference>
<dbReference type="RefSeq" id="WP_375063146.1">
    <property type="nucleotide sequence ID" value="NZ_JBHGBT010000009.1"/>
</dbReference>
<dbReference type="InterPro" id="IPR016181">
    <property type="entry name" value="Acyl_CoA_acyltransferase"/>
</dbReference>
<dbReference type="Proteomes" id="UP001577267">
    <property type="component" value="Unassembled WGS sequence"/>
</dbReference>
<dbReference type="EMBL" id="JBHGBT010000009">
    <property type="protein sequence ID" value="MFB4195224.1"/>
    <property type="molecule type" value="Genomic_DNA"/>
</dbReference>
<feature type="domain" description="N-acetyltransferase" evidence="1">
    <location>
        <begin position="1"/>
        <end position="159"/>
    </location>
</feature>
<evidence type="ECO:0000313" key="2">
    <source>
        <dbReference type="EMBL" id="MFB4195224.1"/>
    </source>
</evidence>